<dbReference type="SMART" id="SM00176">
    <property type="entry name" value="RAN"/>
    <property type="match status" value="1"/>
</dbReference>
<dbReference type="STRING" id="5722.A2FJT8"/>
<dbReference type="InterPro" id="IPR005225">
    <property type="entry name" value="Small_GTP-bd"/>
</dbReference>
<dbReference type="CDD" id="cd00154">
    <property type="entry name" value="Rab"/>
    <property type="match status" value="1"/>
</dbReference>
<dbReference type="VEuPathDB" id="TrichDB:TVAGG3_0364350"/>
<dbReference type="AlphaFoldDB" id="A2FJT8"/>
<organism evidence="4 5">
    <name type="scientific">Trichomonas vaginalis (strain ATCC PRA-98 / G3)</name>
    <dbReference type="NCBI Taxonomy" id="412133"/>
    <lineage>
        <taxon>Eukaryota</taxon>
        <taxon>Metamonada</taxon>
        <taxon>Parabasalia</taxon>
        <taxon>Trichomonadida</taxon>
        <taxon>Trichomonadidae</taxon>
        <taxon>Trichomonas</taxon>
    </lineage>
</organism>
<dbReference type="GO" id="GO:0012505">
    <property type="term" value="C:endomembrane system"/>
    <property type="evidence" value="ECO:0000318"/>
    <property type="project" value="GO_Central"/>
</dbReference>
<dbReference type="SMART" id="SM00173">
    <property type="entry name" value="RAS"/>
    <property type="match status" value="1"/>
</dbReference>
<dbReference type="PROSITE" id="PS51419">
    <property type="entry name" value="RAB"/>
    <property type="match status" value="1"/>
</dbReference>
<dbReference type="eggNOG" id="KOG0394">
    <property type="taxonomic scope" value="Eukaryota"/>
</dbReference>
<gene>
    <name evidence="4" type="ORF">TVAG_355650</name>
</gene>
<reference evidence="4" key="2">
    <citation type="journal article" date="2007" name="Science">
        <title>Draft genome sequence of the sexually transmitted pathogen Trichomonas vaginalis.</title>
        <authorList>
            <person name="Carlton J.M."/>
            <person name="Hirt R.P."/>
            <person name="Silva J.C."/>
            <person name="Delcher A.L."/>
            <person name="Schatz M."/>
            <person name="Zhao Q."/>
            <person name="Wortman J.R."/>
            <person name="Bidwell S.L."/>
            <person name="Alsmark U.C.M."/>
            <person name="Besteiro S."/>
            <person name="Sicheritz-Ponten T."/>
            <person name="Noel C.J."/>
            <person name="Dacks J.B."/>
            <person name="Foster P.G."/>
            <person name="Simillion C."/>
            <person name="Van de Peer Y."/>
            <person name="Miranda-Saavedra D."/>
            <person name="Barton G.J."/>
            <person name="Westrop G.D."/>
            <person name="Mueller S."/>
            <person name="Dessi D."/>
            <person name="Fiori P.L."/>
            <person name="Ren Q."/>
            <person name="Paulsen I."/>
            <person name="Zhang H."/>
            <person name="Bastida-Corcuera F.D."/>
            <person name="Simoes-Barbosa A."/>
            <person name="Brown M.T."/>
            <person name="Hayes R.D."/>
            <person name="Mukherjee M."/>
            <person name="Okumura C.Y."/>
            <person name="Schneider R."/>
            <person name="Smith A.J."/>
            <person name="Vanacova S."/>
            <person name="Villalvazo M."/>
            <person name="Haas B.J."/>
            <person name="Pertea M."/>
            <person name="Feldblyum T.V."/>
            <person name="Utterback T.R."/>
            <person name="Shu C.L."/>
            <person name="Osoegawa K."/>
            <person name="de Jong P.J."/>
            <person name="Hrdy I."/>
            <person name="Horvathova L."/>
            <person name="Zubacova Z."/>
            <person name="Dolezal P."/>
            <person name="Malik S.B."/>
            <person name="Logsdon J.M. Jr."/>
            <person name="Henze K."/>
            <person name="Gupta A."/>
            <person name="Wang C.C."/>
            <person name="Dunne R.L."/>
            <person name="Upcroft J.A."/>
            <person name="Upcroft P."/>
            <person name="White O."/>
            <person name="Salzberg S.L."/>
            <person name="Tang P."/>
            <person name="Chiu C.-H."/>
            <person name="Lee Y.-S."/>
            <person name="Embley T.M."/>
            <person name="Coombs G.H."/>
            <person name="Mottram J.C."/>
            <person name="Tachezy J."/>
            <person name="Fraser-Liggett C.M."/>
            <person name="Johnson P.J."/>
        </authorList>
    </citation>
    <scope>NUCLEOTIDE SEQUENCE [LARGE SCALE GENOMIC DNA]</scope>
    <source>
        <strain evidence="4">G3</strain>
    </source>
</reference>
<dbReference type="SUPFAM" id="SSF52540">
    <property type="entry name" value="P-loop containing nucleoside triphosphate hydrolases"/>
    <property type="match status" value="1"/>
</dbReference>
<dbReference type="RefSeq" id="XP_001307759.1">
    <property type="nucleotide sequence ID" value="XM_001307758.1"/>
</dbReference>
<dbReference type="GO" id="GO:0003924">
    <property type="term" value="F:GTPase activity"/>
    <property type="evidence" value="ECO:0000318"/>
    <property type="project" value="GO_Central"/>
</dbReference>
<dbReference type="PANTHER" id="PTHR47981:SF20">
    <property type="entry name" value="RAS-RELATED PROTEIN RAB-7A"/>
    <property type="match status" value="1"/>
</dbReference>
<dbReference type="SMR" id="A2FJT8"/>
<dbReference type="PROSITE" id="PS51420">
    <property type="entry name" value="RHO"/>
    <property type="match status" value="1"/>
</dbReference>
<evidence type="ECO:0000256" key="1">
    <source>
        <dbReference type="ARBA" id="ARBA00006270"/>
    </source>
</evidence>
<protein>
    <submittedName>
        <fullName evidence="4">Small GTP-binding protein, putative</fullName>
    </submittedName>
</protein>
<evidence type="ECO:0000313" key="5">
    <source>
        <dbReference type="Proteomes" id="UP000001542"/>
    </source>
</evidence>
<dbReference type="PANTHER" id="PTHR47981">
    <property type="entry name" value="RAB FAMILY"/>
    <property type="match status" value="1"/>
</dbReference>
<dbReference type="KEGG" id="tva:4752572"/>
<dbReference type="PROSITE" id="PS51421">
    <property type="entry name" value="RAS"/>
    <property type="match status" value="1"/>
</dbReference>
<dbReference type="FunFam" id="3.40.50.300:FF:006083">
    <property type="entry name" value="Small GTP-binding protein, putative"/>
    <property type="match status" value="1"/>
</dbReference>
<dbReference type="Pfam" id="PF00071">
    <property type="entry name" value="Ras"/>
    <property type="match status" value="1"/>
</dbReference>
<dbReference type="OMA" id="IIFAYDV"/>
<dbReference type="GO" id="GO:0006886">
    <property type="term" value="P:intracellular protein transport"/>
    <property type="evidence" value="ECO:0000318"/>
    <property type="project" value="GO_Central"/>
</dbReference>
<comment type="similarity">
    <text evidence="1">Belongs to the small GTPase superfamily. Rab family.</text>
</comment>
<proteinExistence type="inferred from homology"/>
<dbReference type="Gene3D" id="3.40.50.300">
    <property type="entry name" value="P-loop containing nucleotide triphosphate hydrolases"/>
    <property type="match status" value="1"/>
</dbReference>
<accession>A2FJT8</accession>
<sequence length="191" mass="21876">MKQCKVILLGDSCVGKTTLIHRYISGEYRNDFKATLGTNITTKIYTKDDKDIEAAIWDTAGTERFKSISSIHYRDADACILVFDYTSLETFHNLSNWRQDVLSSAGIKNLDSFPFIVAGNKCDSQFDRQIEEYMVKEWCDNNNMKFFSVSAKTGENVNELFNTAIESCLFKKNSPPPQKIDIQDNKKRFCC</sequence>
<evidence type="ECO:0000313" key="4">
    <source>
        <dbReference type="EMBL" id="EAX94829.1"/>
    </source>
</evidence>
<keyword evidence="3" id="KW-0342">GTP-binding</keyword>
<dbReference type="PRINTS" id="PR00449">
    <property type="entry name" value="RASTRNSFRMNG"/>
</dbReference>
<dbReference type="SMART" id="SM00175">
    <property type="entry name" value="RAB"/>
    <property type="match status" value="1"/>
</dbReference>
<dbReference type="VEuPathDB" id="TrichDB:TVAG_355650"/>
<reference evidence="4" key="1">
    <citation type="submission" date="2006-10" db="EMBL/GenBank/DDBJ databases">
        <authorList>
            <person name="Amadeo P."/>
            <person name="Zhao Q."/>
            <person name="Wortman J."/>
            <person name="Fraser-Liggett C."/>
            <person name="Carlton J."/>
        </authorList>
    </citation>
    <scope>NUCLEOTIDE SEQUENCE</scope>
    <source>
        <strain evidence="4">G3</strain>
    </source>
</reference>
<dbReference type="OrthoDB" id="9989112at2759"/>
<dbReference type="EMBL" id="DS113835">
    <property type="protein sequence ID" value="EAX94829.1"/>
    <property type="molecule type" value="Genomic_DNA"/>
</dbReference>
<dbReference type="SMART" id="SM00174">
    <property type="entry name" value="RHO"/>
    <property type="match status" value="1"/>
</dbReference>
<keyword evidence="2" id="KW-0547">Nucleotide-binding</keyword>
<dbReference type="InParanoid" id="A2FJT8"/>
<evidence type="ECO:0000256" key="2">
    <source>
        <dbReference type="ARBA" id="ARBA00022741"/>
    </source>
</evidence>
<dbReference type="Proteomes" id="UP000001542">
    <property type="component" value="Unassembled WGS sequence"/>
</dbReference>
<dbReference type="InterPro" id="IPR001806">
    <property type="entry name" value="Small_GTPase"/>
</dbReference>
<keyword evidence="5" id="KW-1185">Reference proteome</keyword>
<dbReference type="NCBIfam" id="TIGR00231">
    <property type="entry name" value="small_GTP"/>
    <property type="match status" value="1"/>
</dbReference>
<dbReference type="GO" id="GO:0005525">
    <property type="term" value="F:GTP binding"/>
    <property type="evidence" value="ECO:0007669"/>
    <property type="project" value="UniProtKB-KW"/>
</dbReference>
<dbReference type="InterPro" id="IPR027417">
    <property type="entry name" value="P-loop_NTPase"/>
</dbReference>
<name>A2FJT8_TRIV3</name>
<evidence type="ECO:0000256" key="3">
    <source>
        <dbReference type="ARBA" id="ARBA00023134"/>
    </source>
</evidence>